<comment type="caution">
    <text evidence="1">The sequence shown here is derived from an EMBL/GenBank/DDBJ whole genome shotgun (WGS) entry which is preliminary data.</text>
</comment>
<organism evidence="1 2">
    <name type="scientific">Leptolyngbya cf. ectocarpi LEGE 11479</name>
    <dbReference type="NCBI Taxonomy" id="1828722"/>
    <lineage>
        <taxon>Bacteria</taxon>
        <taxon>Bacillati</taxon>
        <taxon>Cyanobacteriota</taxon>
        <taxon>Cyanophyceae</taxon>
        <taxon>Leptolyngbyales</taxon>
        <taxon>Leptolyngbyaceae</taxon>
        <taxon>Leptolyngbya group</taxon>
        <taxon>Leptolyngbya</taxon>
    </lineage>
</organism>
<dbReference type="EMBL" id="JADEXP010000448">
    <property type="protein sequence ID" value="MBE9070504.1"/>
    <property type="molecule type" value="Genomic_DNA"/>
</dbReference>
<name>A0A928ZZR1_LEPEC</name>
<keyword evidence="2" id="KW-1185">Reference proteome</keyword>
<dbReference type="AlphaFoldDB" id="A0A928ZZR1"/>
<evidence type="ECO:0000313" key="2">
    <source>
        <dbReference type="Proteomes" id="UP000615026"/>
    </source>
</evidence>
<protein>
    <submittedName>
        <fullName evidence="1">Uncharacterized protein</fullName>
    </submittedName>
</protein>
<sequence length="194" mass="22353">SNTTYEFNEHPTDAEIQWESKLRKTLRLLDMAWAIAEAGCSITRSKKEDQSVREIKRSFTHRNNENQYTSKEIESVQDLYPRRVSEIAALGKIFSAACMVLLMHVVSSEEQLTIAKNINNILGMLHSSDRLINKTLRAHLARQRSYDGNLKEYLSANSDIIKRYIAEFKNSSESVDLKDYRDALIKELFEALHA</sequence>
<dbReference type="Proteomes" id="UP000615026">
    <property type="component" value="Unassembled WGS sequence"/>
</dbReference>
<accession>A0A928ZZR1</accession>
<proteinExistence type="predicted"/>
<dbReference type="RefSeq" id="WP_193996366.1">
    <property type="nucleotide sequence ID" value="NZ_JADEXP010000448.1"/>
</dbReference>
<feature type="non-terminal residue" evidence="1">
    <location>
        <position position="1"/>
    </location>
</feature>
<gene>
    <name evidence="1" type="ORF">IQ260_28065</name>
</gene>
<evidence type="ECO:0000313" key="1">
    <source>
        <dbReference type="EMBL" id="MBE9070504.1"/>
    </source>
</evidence>
<reference evidence="1" key="1">
    <citation type="submission" date="2020-10" db="EMBL/GenBank/DDBJ databases">
        <authorList>
            <person name="Castelo-Branco R."/>
            <person name="Eusebio N."/>
            <person name="Adriana R."/>
            <person name="Vieira A."/>
            <person name="Brugerolle De Fraissinette N."/>
            <person name="Rezende De Castro R."/>
            <person name="Schneider M.P."/>
            <person name="Vasconcelos V."/>
            <person name="Leao P.N."/>
        </authorList>
    </citation>
    <scope>NUCLEOTIDE SEQUENCE</scope>
    <source>
        <strain evidence="1">LEGE 11479</strain>
    </source>
</reference>